<keyword evidence="1 6" id="KW-0645">Protease</keyword>
<comment type="caution">
    <text evidence="9">The sequence shown here is derived from an EMBL/GenBank/DDBJ whole genome shotgun (WGS) entry which is preliminary data.</text>
</comment>
<keyword evidence="7" id="KW-0472">Membrane</keyword>
<keyword evidence="2" id="KW-0479">Metal-binding</keyword>
<organism evidence="9 10">
    <name type="scientific">Streptosporangium brasiliense</name>
    <dbReference type="NCBI Taxonomy" id="47480"/>
    <lineage>
        <taxon>Bacteria</taxon>
        <taxon>Bacillati</taxon>
        <taxon>Actinomycetota</taxon>
        <taxon>Actinomycetes</taxon>
        <taxon>Streptosporangiales</taxon>
        <taxon>Streptosporangiaceae</taxon>
        <taxon>Streptosporangium</taxon>
    </lineage>
</organism>
<keyword evidence="3 6" id="KW-0378">Hydrolase</keyword>
<evidence type="ECO:0000256" key="7">
    <source>
        <dbReference type="SAM" id="Phobius"/>
    </source>
</evidence>
<dbReference type="Gene3D" id="3.30.2010.10">
    <property type="entry name" value="Metalloproteases ('zincins'), catalytic domain"/>
    <property type="match status" value="1"/>
</dbReference>
<gene>
    <name evidence="9" type="ORF">J2S55_009811</name>
</gene>
<feature type="transmembrane region" description="Helical" evidence="7">
    <location>
        <begin position="121"/>
        <end position="144"/>
    </location>
</feature>
<evidence type="ECO:0000259" key="8">
    <source>
        <dbReference type="Pfam" id="PF01435"/>
    </source>
</evidence>
<evidence type="ECO:0000256" key="5">
    <source>
        <dbReference type="ARBA" id="ARBA00023049"/>
    </source>
</evidence>
<dbReference type="InterPro" id="IPR051156">
    <property type="entry name" value="Mito/Outer_Membr_Metalloprot"/>
</dbReference>
<dbReference type="GO" id="GO:0008233">
    <property type="term" value="F:peptidase activity"/>
    <property type="evidence" value="ECO:0007669"/>
    <property type="project" value="UniProtKB-KW"/>
</dbReference>
<accession>A0ABT9RN06</accession>
<name>A0ABT9RN06_9ACTN</name>
<evidence type="ECO:0000313" key="9">
    <source>
        <dbReference type="EMBL" id="MDP9870473.1"/>
    </source>
</evidence>
<keyword evidence="5 6" id="KW-0482">Metalloprotease</keyword>
<protein>
    <submittedName>
        <fullName evidence="9">Zn-dependent protease with chaperone function</fullName>
    </submittedName>
</protein>
<dbReference type="Proteomes" id="UP001230426">
    <property type="component" value="Unassembled WGS sequence"/>
</dbReference>
<keyword evidence="7" id="KW-0812">Transmembrane</keyword>
<dbReference type="Pfam" id="PF01435">
    <property type="entry name" value="Peptidase_M48"/>
    <property type="match status" value="1"/>
</dbReference>
<evidence type="ECO:0000256" key="2">
    <source>
        <dbReference type="ARBA" id="ARBA00022723"/>
    </source>
</evidence>
<keyword evidence="7" id="KW-1133">Transmembrane helix</keyword>
<comment type="cofactor">
    <cofactor evidence="6">
        <name>Zn(2+)</name>
        <dbReference type="ChEBI" id="CHEBI:29105"/>
    </cofactor>
    <text evidence="6">Binds 1 zinc ion per subunit.</text>
</comment>
<sequence length="225" mass="23329">MAPRTAPFAPAAVRVPDASTAAGPAQEATLPGLAELTSALACAVHAPAVLVTVDPTLEDGALAYGTGCDSVPRVVLGAELLADEMRLRGVLAHEIAHHALAHGRGAIHRWQIASHVAGGAALAAVIIGLPVWMVLACAAAAIGAHLAAARVQRREEYDADTYSVQLLEAAGLDGRAIVATTLAAVPQETRWYRLAGWIGGSHPTPDARRRNIAHSRRALVLSIRS</sequence>
<keyword evidence="4 6" id="KW-0862">Zinc</keyword>
<evidence type="ECO:0000256" key="1">
    <source>
        <dbReference type="ARBA" id="ARBA00022670"/>
    </source>
</evidence>
<proteinExistence type="inferred from homology"/>
<feature type="domain" description="Peptidase M48" evidence="8">
    <location>
        <begin position="36"/>
        <end position="213"/>
    </location>
</feature>
<evidence type="ECO:0000256" key="6">
    <source>
        <dbReference type="RuleBase" id="RU003983"/>
    </source>
</evidence>
<dbReference type="EMBL" id="JAUSRB010000005">
    <property type="protein sequence ID" value="MDP9870473.1"/>
    <property type="molecule type" value="Genomic_DNA"/>
</dbReference>
<evidence type="ECO:0000256" key="3">
    <source>
        <dbReference type="ARBA" id="ARBA00022801"/>
    </source>
</evidence>
<dbReference type="GO" id="GO:0006508">
    <property type="term" value="P:proteolysis"/>
    <property type="evidence" value="ECO:0007669"/>
    <property type="project" value="UniProtKB-KW"/>
</dbReference>
<reference evidence="9 10" key="1">
    <citation type="submission" date="2023-07" db="EMBL/GenBank/DDBJ databases">
        <title>Sequencing the genomes of 1000 actinobacteria strains.</title>
        <authorList>
            <person name="Klenk H.-P."/>
        </authorList>
    </citation>
    <scope>NUCLEOTIDE SEQUENCE [LARGE SCALE GENOMIC DNA]</scope>
    <source>
        <strain evidence="9 10">DSM 44109</strain>
    </source>
</reference>
<dbReference type="PANTHER" id="PTHR22726:SF1">
    <property type="entry name" value="METALLOENDOPEPTIDASE OMA1, MITOCHONDRIAL"/>
    <property type="match status" value="1"/>
</dbReference>
<dbReference type="RefSeq" id="WP_306876424.1">
    <property type="nucleotide sequence ID" value="NZ_JAUSRB010000005.1"/>
</dbReference>
<comment type="similarity">
    <text evidence="6">Belongs to the peptidase M48 family.</text>
</comment>
<dbReference type="InterPro" id="IPR001915">
    <property type="entry name" value="Peptidase_M48"/>
</dbReference>
<dbReference type="PANTHER" id="PTHR22726">
    <property type="entry name" value="METALLOENDOPEPTIDASE OMA1"/>
    <property type="match status" value="1"/>
</dbReference>
<keyword evidence="10" id="KW-1185">Reference proteome</keyword>
<evidence type="ECO:0000313" key="10">
    <source>
        <dbReference type="Proteomes" id="UP001230426"/>
    </source>
</evidence>
<evidence type="ECO:0000256" key="4">
    <source>
        <dbReference type="ARBA" id="ARBA00022833"/>
    </source>
</evidence>